<dbReference type="InterPro" id="IPR023754">
    <property type="entry name" value="HemeA_Synthase_type2"/>
</dbReference>
<feature type="transmembrane region" description="Helical" evidence="12">
    <location>
        <begin position="327"/>
        <end position="346"/>
    </location>
</feature>
<accession>A0A8J8FGJ8</accession>
<feature type="transmembrane region" description="Helical" evidence="12">
    <location>
        <begin position="294"/>
        <end position="315"/>
    </location>
</feature>
<feature type="transmembrane region" description="Helical" evidence="12">
    <location>
        <begin position="125"/>
        <end position="143"/>
    </location>
</feature>
<comment type="caution">
    <text evidence="13">The sequence shown here is derived from an EMBL/GenBank/DDBJ whole genome shotgun (WGS) entry which is preliminary data.</text>
</comment>
<feature type="transmembrane region" description="Helical" evidence="12">
    <location>
        <begin position="95"/>
        <end position="113"/>
    </location>
</feature>
<feature type="transmembrane region" description="Helical" evidence="12">
    <location>
        <begin position="196"/>
        <end position="217"/>
    </location>
</feature>
<sequence>MDTAKQQRIIGNWLLVGVAMLVIQVVLGGVTRLTGSGLSITEWEPLMGALPPLTEAAWQKAFEGYKQIAQFKYLNSAFELGDFKMIFFWEWFHRLWARLMGVVFLLPFLYFLLKGYFKKWMITPLIMLFVLGGMQGLIGWIMVKSGLNDENLYVSHYRLAIHFMAAMLLIGYTLVFALSVKIPASAKIKNSSLKKYAVAITALVCVQLVYGCFMAGLKAANIAPTWPTINGSIIPNPLFKDGFTESILHNTITIHFIHRTLAYLLFILVIAWWVKARKESSSALFNKSRNYPFILVLLQVVLGIATVLSSSTMVAGHFGVFEWLAELHQLTGMLLLLSFIAVIYILTPSAEG</sequence>
<comment type="catalytic activity">
    <reaction evidence="11">
        <text>Fe(II)-heme o + 2 A + H2O = Fe(II)-heme a + 2 AH2</text>
        <dbReference type="Rhea" id="RHEA:63388"/>
        <dbReference type="ChEBI" id="CHEBI:13193"/>
        <dbReference type="ChEBI" id="CHEBI:15377"/>
        <dbReference type="ChEBI" id="CHEBI:17499"/>
        <dbReference type="ChEBI" id="CHEBI:60530"/>
        <dbReference type="ChEBI" id="CHEBI:61715"/>
        <dbReference type="EC" id="1.17.99.9"/>
    </reaction>
    <physiologicalReaction direction="left-to-right" evidence="11">
        <dbReference type="Rhea" id="RHEA:63389"/>
    </physiologicalReaction>
</comment>
<keyword evidence="3 12" id="KW-0812">Transmembrane</keyword>
<keyword evidence="14" id="KW-1185">Reference proteome</keyword>
<dbReference type="GO" id="GO:0016653">
    <property type="term" value="F:oxidoreductase activity, acting on NAD(P)H, heme protein as acceptor"/>
    <property type="evidence" value="ECO:0007669"/>
    <property type="project" value="TreeGrafter"/>
</dbReference>
<evidence type="ECO:0000256" key="11">
    <source>
        <dbReference type="ARBA" id="ARBA00048044"/>
    </source>
</evidence>
<keyword evidence="4" id="KW-0479">Metal-binding</keyword>
<comment type="cofactor">
    <cofactor evidence="1">
        <name>heme b</name>
        <dbReference type="ChEBI" id="CHEBI:60344"/>
    </cofactor>
</comment>
<comment type="subcellular location">
    <subcellularLocation>
        <location evidence="2">Membrane</location>
        <topology evidence="2">Multi-pass membrane protein</topology>
    </subcellularLocation>
</comment>
<dbReference type="Pfam" id="PF02628">
    <property type="entry name" value="COX15-CtaA"/>
    <property type="match status" value="1"/>
</dbReference>
<dbReference type="GO" id="GO:0016020">
    <property type="term" value="C:membrane"/>
    <property type="evidence" value="ECO:0007669"/>
    <property type="project" value="UniProtKB-SubCell"/>
</dbReference>
<evidence type="ECO:0000256" key="10">
    <source>
        <dbReference type="ARBA" id="ARBA00044501"/>
    </source>
</evidence>
<reference evidence="13" key="1">
    <citation type="submission" date="2019-10" db="EMBL/GenBank/DDBJ databases">
        <title>Draft genome sequence of Panacibacter sp. KCS-6.</title>
        <authorList>
            <person name="Yim K.J."/>
        </authorList>
    </citation>
    <scope>NUCLEOTIDE SEQUENCE</scope>
    <source>
        <strain evidence="13">KCS-6</strain>
    </source>
</reference>
<evidence type="ECO:0000313" key="13">
    <source>
        <dbReference type="EMBL" id="NNV57746.1"/>
    </source>
</evidence>
<evidence type="ECO:0000256" key="12">
    <source>
        <dbReference type="SAM" id="Phobius"/>
    </source>
</evidence>
<evidence type="ECO:0000256" key="1">
    <source>
        <dbReference type="ARBA" id="ARBA00001970"/>
    </source>
</evidence>
<organism evidence="13 14">
    <name type="scientific">Limnovirga soli</name>
    <dbReference type="NCBI Taxonomy" id="2656915"/>
    <lineage>
        <taxon>Bacteria</taxon>
        <taxon>Pseudomonadati</taxon>
        <taxon>Bacteroidota</taxon>
        <taxon>Chitinophagia</taxon>
        <taxon>Chitinophagales</taxon>
        <taxon>Chitinophagaceae</taxon>
        <taxon>Limnovirga</taxon>
    </lineage>
</organism>
<feature type="transmembrane region" description="Helical" evidence="12">
    <location>
        <begin position="163"/>
        <end position="184"/>
    </location>
</feature>
<dbReference type="GO" id="GO:0006784">
    <property type="term" value="P:heme A biosynthetic process"/>
    <property type="evidence" value="ECO:0007669"/>
    <property type="project" value="InterPro"/>
</dbReference>
<dbReference type="HAMAP" id="MF_01665">
    <property type="entry name" value="HemeA_synth_type2"/>
    <property type="match status" value="1"/>
</dbReference>
<dbReference type="Proteomes" id="UP000598971">
    <property type="component" value="Unassembled WGS sequence"/>
</dbReference>
<evidence type="ECO:0000256" key="2">
    <source>
        <dbReference type="ARBA" id="ARBA00004141"/>
    </source>
</evidence>
<evidence type="ECO:0000256" key="3">
    <source>
        <dbReference type="ARBA" id="ARBA00022692"/>
    </source>
</evidence>
<name>A0A8J8FGJ8_9BACT</name>
<dbReference type="PANTHER" id="PTHR23289:SF2">
    <property type="entry name" value="CYTOCHROME C OXIDASE ASSEMBLY PROTEIN COX15 HOMOLOG"/>
    <property type="match status" value="1"/>
</dbReference>
<evidence type="ECO:0000256" key="5">
    <source>
        <dbReference type="ARBA" id="ARBA00022989"/>
    </source>
</evidence>
<feature type="transmembrane region" description="Helical" evidence="12">
    <location>
        <begin position="256"/>
        <end position="274"/>
    </location>
</feature>
<keyword evidence="9 12" id="KW-0472">Membrane</keyword>
<evidence type="ECO:0000256" key="4">
    <source>
        <dbReference type="ARBA" id="ARBA00022723"/>
    </source>
</evidence>
<evidence type="ECO:0000313" key="14">
    <source>
        <dbReference type="Proteomes" id="UP000598971"/>
    </source>
</evidence>
<gene>
    <name evidence="13" type="ORF">GD597_19915</name>
</gene>
<dbReference type="EMBL" id="WHPF01000018">
    <property type="protein sequence ID" value="NNV57746.1"/>
    <property type="molecule type" value="Genomic_DNA"/>
</dbReference>
<feature type="transmembrane region" description="Helical" evidence="12">
    <location>
        <begin position="12"/>
        <end position="30"/>
    </location>
</feature>
<evidence type="ECO:0000256" key="6">
    <source>
        <dbReference type="ARBA" id="ARBA00023002"/>
    </source>
</evidence>
<dbReference type="GO" id="GO:0046872">
    <property type="term" value="F:metal ion binding"/>
    <property type="evidence" value="ECO:0007669"/>
    <property type="project" value="UniProtKB-KW"/>
</dbReference>
<dbReference type="GO" id="GO:0120547">
    <property type="term" value="F:heme A synthase activity"/>
    <property type="evidence" value="ECO:0007669"/>
    <property type="project" value="UniProtKB-EC"/>
</dbReference>
<keyword evidence="6" id="KW-0560">Oxidoreductase</keyword>
<keyword evidence="5 12" id="KW-1133">Transmembrane helix</keyword>
<keyword evidence="8" id="KW-0350">Heme biosynthesis</keyword>
<comment type="pathway">
    <text evidence="10">Porphyrin-containing compound metabolism; heme A biosynthesis; heme A from heme O: step 1/1.</text>
</comment>
<dbReference type="RefSeq" id="WP_171609693.1">
    <property type="nucleotide sequence ID" value="NZ_WHPF01000018.1"/>
</dbReference>
<keyword evidence="7" id="KW-0408">Iron</keyword>
<evidence type="ECO:0000256" key="7">
    <source>
        <dbReference type="ARBA" id="ARBA00023004"/>
    </source>
</evidence>
<dbReference type="AlphaFoldDB" id="A0A8J8FGJ8"/>
<evidence type="ECO:0000256" key="9">
    <source>
        <dbReference type="ARBA" id="ARBA00023136"/>
    </source>
</evidence>
<dbReference type="PANTHER" id="PTHR23289">
    <property type="entry name" value="CYTOCHROME C OXIDASE ASSEMBLY PROTEIN COX15"/>
    <property type="match status" value="1"/>
</dbReference>
<protein>
    <submittedName>
        <fullName evidence="13">Heme A synthase</fullName>
    </submittedName>
</protein>
<evidence type="ECO:0000256" key="8">
    <source>
        <dbReference type="ARBA" id="ARBA00023133"/>
    </source>
</evidence>
<dbReference type="InterPro" id="IPR003780">
    <property type="entry name" value="COX15/CtaA_fam"/>
</dbReference>
<proteinExistence type="inferred from homology"/>